<dbReference type="Proteomes" id="UP001163064">
    <property type="component" value="Unassembled WGS sequence"/>
</dbReference>
<evidence type="ECO:0000256" key="1">
    <source>
        <dbReference type="SAM" id="Phobius"/>
    </source>
</evidence>
<sequence length="202" mass="20765">MSGGARLSVCATLATFLTACTLLPLVDRSTWILQAAILLVIQAAAGALARRVPLPRPLTVVAQAVVSLLLLTVVFAGGRALGGVLPGPDALRQFGLLLQTGGQDVSRYAIPAPLTDGIRLMLVGGVLVIGLAVDALAVTFRSAAPAGLPLLALYSVAAGLSRSSADWLWFLLAAAGYLMLLLAEGRDRLAQWGRVFGAGARG</sequence>
<feature type="transmembrane region" description="Helical" evidence="1">
    <location>
        <begin position="117"/>
        <end position="136"/>
    </location>
</feature>
<keyword evidence="1" id="KW-0812">Transmembrane</keyword>
<feature type="transmembrane region" description="Helical" evidence="1">
    <location>
        <begin position="31"/>
        <end position="49"/>
    </location>
</feature>
<protein>
    <submittedName>
        <fullName evidence="3">DUF3488 domain-containing protein</fullName>
    </submittedName>
</protein>
<reference evidence="3" key="1">
    <citation type="submission" date="2022-10" db="EMBL/GenBank/DDBJ databases">
        <title>Streptomyces beihaiensis sp. nov., a chitin degrading actinobacterium, isolated from shrimp pond soil.</title>
        <authorList>
            <person name="Xie J."/>
            <person name="Shen N."/>
        </authorList>
    </citation>
    <scope>NUCLEOTIDE SEQUENCE</scope>
    <source>
        <strain evidence="3">GXMU-J5</strain>
    </source>
</reference>
<dbReference type="RefSeq" id="WP_266601244.1">
    <property type="nucleotide sequence ID" value="NZ_JAPHNL010000226.1"/>
</dbReference>
<dbReference type="PROSITE" id="PS51257">
    <property type="entry name" value="PROKAR_LIPOPROTEIN"/>
    <property type="match status" value="1"/>
</dbReference>
<keyword evidence="1" id="KW-0472">Membrane</keyword>
<dbReference type="PANTHER" id="PTHR42736:SF1">
    <property type="entry name" value="PROTEIN-GLUTAMINE GAMMA-GLUTAMYLTRANSFERASE"/>
    <property type="match status" value="1"/>
</dbReference>
<dbReference type="EMBL" id="JAPHNL010000226">
    <property type="protein sequence ID" value="MCX3061679.1"/>
    <property type="molecule type" value="Genomic_DNA"/>
</dbReference>
<name>A0ABT3TXD2_9ACTN</name>
<accession>A0ABT3TXD2</accession>
<feature type="transmembrane region" description="Helical" evidence="1">
    <location>
        <begin position="167"/>
        <end position="183"/>
    </location>
</feature>
<dbReference type="InterPro" id="IPR052901">
    <property type="entry name" value="Bact_TGase-like"/>
</dbReference>
<keyword evidence="4" id="KW-1185">Reference proteome</keyword>
<keyword evidence="1" id="KW-1133">Transmembrane helix</keyword>
<evidence type="ECO:0000313" key="3">
    <source>
        <dbReference type="EMBL" id="MCX3061679.1"/>
    </source>
</evidence>
<dbReference type="Pfam" id="PF11992">
    <property type="entry name" value="TgpA_N"/>
    <property type="match status" value="1"/>
</dbReference>
<comment type="caution">
    <text evidence="3">The sequence shown here is derived from an EMBL/GenBank/DDBJ whole genome shotgun (WGS) entry which is preliminary data.</text>
</comment>
<feature type="non-terminal residue" evidence="3">
    <location>
        <position position="202"/>
    </location>
</feature>
<organism evidence="3 4">
    <name type="scientific">Streptomyces beihaiensis</name>
    <dbReference type="NCBI Taxonomy" id="2984495"/>
    <lineage>
        <taxon>Bacteria</taxon>
        <taxon>Bacillati</taxon>
        <taxon>Actinomycetota</taxon>
        <taxon>Actinomycetes</taxon>
        <taxon>Kitasatosporales</taxon>
        <taxon>Streptomycetaceae</taxon>
        <taxon>Streptomyces</taxon>
    </lineage>
</organism>
<dbReference type="InterPro" id="IPR021878">
    <property type="entry name" value="TgpA_N"/>
</dbReference>
<evidence type="ECO:0000259" key="2">
    <source>
        <dbReference type="Pfam" id="PF11992"/>
    </source>
</evidence>
<feature type="transmembrane region" description="Helical" evidence="1">
    <location>
        <begin position="61"/>
        <end position="81"/>
    </location>
</feature>
<evidence type="ECO:0000313" key="4">
    <source>
        <dbReference type="Proteomes" id="UP001163064"/>
    </source>
</evidence>
<dbReference type="PANTHER" id="PTHR42736">
    <property type="entry name" value="PROTEIN-GLUTAMINE GAMMA-GLUTAMYLTRANSFERASE"/>
    <property type="match status" value="1"/>
</dbReference>
<gene>
    <name evidence="3" type="ORF">OFY01_18305</name>
</gene>
<feature type="transmembrane region" description="Helical" evidence="1">
    <location>
        <begin position="143"/>
        <end position="161"/>
    </location>
</feature>
<proteinExistence type="predicted"/>
<feature type="domain" description="Protein-glutamine gamma-glutamyltransferase TgpA N-terminal" evidence="2">
    <location>
        <begin position="13"/>
        <end position="200"/>
    </location>
</feature>